<dbReference type="PANTHER" id="PTHR24185:SF1">
    <property type="entry name" value="CALCIUM-INDEPENDENT PHOSPHOLIPASE A2-GAMMA"/>
    <property type="match status" value="1"/>
</dbReference>
<evidence type="ECO:0000256" key="2">
    <source>
        <dbReference type="ARBA" id="ARBA00022963"/>
    </source>
</evidence>
<feature type="active site" description="Nucleophile" evidence="4">
    <location>
        <position position="108"/>
    </location>
</feature>
<dbReference type="CDD" id="cd07199">
    <property type="entry name" value="Pat17_PNPLA8_PNPLA9_like"/>
    <property type="match status" value="1"/>
</dbReference>
<evidence type="ECO:0000256" key="5">
    <source>
        <dbReference type="SAM" id="MobiDB-lite"/>
    </source>
</evidence>
<proteinExistence type="predicted"/>
<feature type="domain" description="PNPLA" evidence="6">
    <location>
        <begin position="65"/>
        <end position="281"/>
    </location>
</feature>
<evidence type="ECO:0000256" key="4">
    <source>
        <dbReference type="PROSITE-ProRule" id="PRU01161"/>
    </source>
</evidence>
<keyword evidence="3 4" id="KW-0443">Lipid metabolism</keyword>
<feature type="active site" description="Proton acceptor" evidence="4">
    <location>
        <position position="268"/>
    </location>
</feature>
<organism evidence="7 8">
    <name type="scientific">Rhynchosporium agropyri</name>
    <dbReference type="NCBI Taxonomy" id="914238"/>
    <lineage>
        <taxon>Eukaryota</taxon>
        <taxon>Fungi</taxon>
        <taxon>Dikarya</taxon>
        <taxon>Ascomycota</taxon>
        <taxon>Pezizomycotina</taxon>
        <taxon>Leotiomycetes</taxon>
        <taxon>Helotiales</taxon>
        <taxon>Ploettnerulaceae</taxon>
        <taxon>Rhynchosporium</taxon>
    </lineage>
</organism>
<evidence type="ECO:0000313" key="8">
    <source>
        <dbReference type="Proteomes" id="UP000178912"/>
    </source>
</evidence>
<dbReference type="GO" id="GO:0019369">
    <property type="term" value="P:arachidonate metabolic process"/>
    <property type="evidence" value="ECO:0007669"/>
    <property type="project" value="TreeGrafter"/>
</dbReference>
<feature type="short sequence motif" description="GXSXG" evidence="4">
    <location>
        <begin position="106"/>
        <end position="110"/>
    </location>
</feature>
<keyword evidence="8" id="KW-1185">Reference proteome</keyword>
<dbReference type="SUPFAM" id="SSF52151">
    <property type="entry name" value="FabD/lysophospholipase-like"/>
    <property type="match status" value="1"/>
</dbReference>
<evidence type="ECO:0000256" key="1">
    <source>
        <dbReference type="ARBA" id="ARBA00022801"/>
    </source>
</evidence>
<protein>
    <recommendedName>
        <fullName evidence="6">PNPLA domain-containing protein</fullName>
    </recommendedName>
</protein>
<dbReference type="GO" id="GO:0016042">
    <property type="term" value="P:lipid catabolic process"/>
    <property type="evidence" value="ECO:0007669"/>
    <property type="project" value="UniProtKB-UniRule"/>
</dbReference>
<dbReference type="InterPro" id="IPR002641">
    <property type="entry name" value="PNPLA_dom"/>
</dbReference>
<dbReference type="Proteomes" id="UP000178912">
    <property type="component" value="Unassembled WGS sequence"/>
</dbReference>
<dbReference type="GO" id="GO:0016020">
    <property type="term" value="C:membrane"/>
    <property type="evidence" value="ECO:0007669"/>
    <property type="project" value="TreeGrafter"/>
</dbReference>
<dbReference type="OrthoDB" id="5384553at2759"/>
<accession>A0A1E1LNC3</accession>
<reference evidence="8" key="1">
    <citation type="submission" date="2016-03" db="EMBL/GenBank/DDBJ databases">
        <authorList>
            <person name="Guldener U."/>
        </authorList>
    </citation>
    <scope>NUCLEOTIDE SEQUENCE [LARGE SCALE GENOMIC DNA]</scope>
    <source>
        <strain evidence="8">04CH-RAC-A.6.1</strain>
    </source>
</reference>
<feature type="region of interest" description="Disordered" evidence="5">
    <location>
        <begin position="405"/>
        <end position="426"/>
    </location>
</feature>
<evidence type="ECO:0000259" key="6">
    <source>
        <dbReference type="PROSITE" id="PS51635"/>
    </source>
</evidence>
<dbReference type="InterPro" id="IPR016035">
    <property type="entry name" value="Acyl_Trfase/lysoPLipase"/>
</dbReference>
<keyword evidence="1 4" id="KW-0378">Hydrolase</keyword>
<dbReference type="AlphaFoldDB" id="A0A1E1LNC3"/>
<dbReference type="Gene3D" id="3.40.1090.10">
    <property type="entry name" value="Cytosolic phospholipase A2 catalytic domain"/>
    <property type="match status" value="1"/>
</dbReference>
<dbReference type="Pfam" id="PF01734">
    <property type="entry name" value="Patatin"/>
    <property type="match status" value="1"/>
</dbReference>
<sequence>MCLCRRPEYGLPCGHSFCGIDIQRFGTALETDPYKFTVQSCFLCSQDAEGAQFGFKPKTKGVNILGIDGGGVRGVIPLQALLLLEQKLKPYLPELPVQDLFDVAFGTSSGGLIVMAMFLNGLPVTECVKVFEKLSHKAFNRGFVSSNSIFSRLRELLISYFADSLYSAHNLEEGLRMQFGADVSLMDHSAATTKGAKVGITVTGVPNAELVCTNYNGVGSRPPGSGYHHVLSDESSNRVRVWEAARCTSAAPWYFRPHHIEGVGTFQDGGLWRNNPIDIAISEACALWPTIVEPDVVLSLGTGYQIDEDVTMNDLSPTETSPLINSSVMSTDLGRAEIAMATALQDVQQPRGLWRSGFITRCLESFLSTMDGQKFYDLPNQWNRGGDENESRYYRLNTQLTGKKPALDDVGTMKPLKSQTRKQHMKSESLNELAQSLISSLFYFELTSRPIKNRAHISCQGQIFCIVGPGHKGNSKLQRLLKSLTEDASKFYVAHRPLSGPIDSSANINPATNLFRLKMELRVRDLDSSIPISLRIGNDKRSISEGRNISASPFTVNGLLEAQGLIRECRGASKSTKRHFQGQSNETHE</sequence>
<dbReference type="GO" id="GO:0047499">
    <property type="term" value="F:calcium-independent phospholipase A2 activity"/>
    <property type="evidence" value="ECO:0007669"/>
    <property type="project" value="TreeGrafter"/>
</dbReference>
<gene>
    <name evidence="7" type="ORF">RAG0_15979</name>
</gene>
<name>A0A1E1LNC3_9HELO</name>
<dbReference type="EMBL" id="FJUX01000151">
    <property type="protein sequence ID" value="CZT11980.1"/>
    <property type="molecule type" value="Genomic_DNA"/>
</dbReference>
<dbReference type="PROSITE" id="PS51635">
    <property type="entry name" value="PNPLA"/>
    <property type="match status" value="1"/>
</dbReference>
<evidence type="ECO:0000256" key="3">
    <source>
        <dbReference type="ARBA" id="ARBA00023098"/>
    </source>
</evidence>
<dbReference type="PANTHER" id="PTHR24185">
    <property type="entry name" value="CALCIUM-INDEPENDENT PHOSPHOLIPASE A2-GAMMA"/>
    <property type="match status" value="1"/>
</dbReference>
<evidence type="ECO:0000313" key="7">
    <source>
        <dbReference type="EMBL" id="CZT11980.1"/>
    </source>
</evidence>
<dbReference type="GO" id="GO:0046486">
    <property type="term" value="P:glycerolipid metabolic process"/>
    <property type="evidence" value="ECO:0007669"/>
    <property type="project" value="UniProtKB-ARBA"/>
</dbReference>
<feature type="short sequence motif" description="DGA/G" evidence="4">
    <location>
        <begin position="268"/>
        <end position="270"/>
    </location>
</feature>
<feature type="short sequence motif" description="GXGXXG" evidence="4">
    <location>
        <begin position="69"/>
        <end position="74"/>
    </location>
</feature>
<keyword evidence="2 4" id="KW-0442">Lipid degradation</keyword>